<dbReference type="Proteomes" id="UP000298327">
    <property type="component" value="Unassembled WGS sequence"/>
</dbReference>
<evidence type="ECO:0000256" key="1">
    <source>
        <dbReference type="SAM" id="MobiDB-lite"/>
    </source>
</evidence>
<gene>
    <name evidence="2" type="ORF">EVG20_g3363</name>
</gene>
<proteinExistence type="predicted"/>
<name>A0A4Y9Z2R1_9AGAM</name>
<dbReference type="EMBL" id="SEOQ01000150">
    <property type="protein sequence ID" value="TFY68894.1"/>
    <property type="molecule type" value="Genomic_DNA"/>
</dbReference>
<feature type="region of interest" description="Disordered" evidence="1">
    <location>
        <begin position="1"/>
        <end position="67"/>
    </location>
</feature>
<reference evidence="2 3" key="1">
    <citation type="submission" date="2019-02" db="EMBL/GenBank/DDBJ databases">
        <title>Genome sequencing of the rare red list fungi Dentipellis fragilis.</title>
        <authorList>
            <person name="Buettner E."/>
            <person name="Kellner H."/>
        </authorList>
    </citation>
    <scope>NUCLEOTIDE SEQUENCE [LARGE SCALE GENOMIC DNA]</scope>
    <source>
        <strain evidence="2 3">DSM 105465</strain>
    </source>
</reference>
<sequence>MTPEHPISRKPSTCPTASCDHRTRANRTISCAPRSVDVENPANPRTRELEPAAGQARRQIFKASRVP</sequence>
<accession>A0A4Y9Z2R1</accession>
<dbReference type="AlphaFoldDB" id="A0A4Y9Z2R1"/>
<evidence type="ECO:0000313" key="3">
    <source>
        <dbReference type="Proteomes" id="UP000298327"/>
    </source>
</evidence>
<protein>
    <submittedName>
        <fullName evidence="2">Uncharacterized protein</fullName>
    </submittedName>
</protein>
<evidence type="ECO:0000313" key="2">
    <source>
        <dbReference type="EMBL" id="TFY68894.1"/>
    </source>
</evidence>
<comment type="caution">
    <text evidence="2">The sequence shown here is derived from an EMBL/GenBank/DDBJ whole genome shotgun (WGS) entry which is preliminary data.</text>
</comment>
<organism evidence="2 3">
    <name type="scientific">Dentipellis fragilis</name>
    <dbReference type="NCBI Taxonomy" id="205917"/>
    <lineage>
        <taxon>Eukaryota</taxon>
        <taxon>Fungi</taxon>
        <taxon>Dikarya</taxon>
        <taxon>Basidiomycota</taxon>
        <taxon>Agaricomycotina</taxon>
        <taxon>Agaricomycetes</taxon>
        <taxon>Russulales</taxon>
        <taxon>Hericiaceae</taxon>
        <taxon>Dentipellis</taxon>
    </lineage>
</organism>
<keyword evidence="3" id="KW-1185">Reference proteome</keyword>